<dbReference type="RefSeq" id="WP_104057772.1">
    <property type="nucleotide sequence ID" value="NZ_PREZ01000003.1"/>
</dbReference>
<dbReference type="GO" id="GO:0005886">
    <property type="term" value="C:plasma membrane"/>
    <property type="evidence" value="ECO:0007669"/>
    <property type="project" value="UniProtKB-SubCell"/>
</dbReference>
<dbReference type="Pfam" id="PF06271">
    <property type="entry name" value="RDD"/>
    <property type="match status" value="1"/>
</dbReference>
<protein>
    <recommendedName>
        <fullName evidence="7">RDD domain-containing protein</fullName>
    </recommendedName>
</protein>
<evidence type="ECO:0000256" key="2">
    <source>
        <dbReference type="ARBA" id="ARBA00022475"/>
    </source>
</evidence>
<keyword evidence="4 6" id="KW-1133">Transmembrane helix</keyword>
<evidence type="ECO:0000256" key="5">
    <source>
        <dbReference type="ARBA" id="ARBA00023136"/>
    </source>
</evidence>
<evidence type="ECO:0000313" key="8">
    <source>
        <dbReference type="EMBL" id="PPA71023.1"/>
    </source>
</evidence>
<proteinExistence type="predicted"/>
<dbReference type="InterPro" id="IPR051791">
    <property type="entry name" value="Pra-immunoreactive"/>
</dbReference>
<feature type="transmembrane region" description="Helical" evidence="6">
    <location>
        <begin position="12"/>
        <end position="36"/>
    </location>
</feature>
<dbReference type="PANTHER" id="PTHR36115:SF9">
    <property type="entry name" value="LMO1584 PROTEIN"/>
    <property type="match status" value="1"/>
</dbReference>
<keyword evidence="5 6" id="KW-0472">Membrane</keyword>
<feature type="transmembrane region" description="Helical" evidence="6">
    <location>
        <begin position="48"/>
        <end position="76"/>
    </location>
</feature>
<name>A0A2S5GDQ6_9BACL</name>
<evidence type="ECO:0000256" key="6">
    <source>
        <dbReference type="SAM" id="Phobius"/>
    </source>
</evidence>
<reference evidence="8 9" key="1">
    <citation type="submission" date="2018-02" db="EMBL/GenBank/DDBJ databases">
        <title>Jeotgalibacillus proteolyticum sp. nov. a protease producing bacterium isolated from ocean sediments of Laizhou Bay.</title>
        <authorList>
            <person name="Li Y."/>
        </authorList>
    </citation>
    <scope>NUCLEOTIDE SEQUENCE [LARGE SCALE GENOMIC DNA]</scope>
    <source>
        <strain evidence="8 9">22-7</strain>
    </source>
</reference>
<evidence type="ECO:0000313" key="9">
    <source>
        <dbReference type="Proteomes" id="UP000239047"/>
    </source>
</evidence>
<dbReference type="Proteomes" id="UP000239047">
    <property type="component" value="Unassembled WGS sequence"/>
</dbReference>
<dbReference type="EMBL" id="PREZ01000003">
    <property type="protein sequence ID" value="PPA71023.1"/>
    <property type="molecule type" value="Genomic_DNA"/>
</dbReference>
<organism evidence="8 9">
    <name type="scientific">Jeotgalibacillus proteolyticus</name>
    <dbReference type="NCBI Taxonomy" id="2082395"/>
    <lineage>
        <taxon>Bacteria</taxon>
        <taxon>Bacillati</taxon>
        <taxon>Bacillota</taxon>
        <taxon>Bacilli</taxon>
        <taxon>Bacillales</taxon>
        <taxon>Caryophanaceae</taxon>
        <taxon>Jeotgalibacillus</taxon>
    </lineage>
</organism>
<evidence type="ECO:0000259" key="7">
    <source>
        <dbReference type="Pfam" id="PF06271"/>
    </source>
</evidence>
<accession>A0A2S5GDQ6</accession>
<keyword evidence="2" id="KW-1003">Cell membrane</keyword>
<evidence type="ECO:0000256" key="1">
    <source>
        <dbReference type="ARBA" id="ARBA00004651"/>
    </source>
</evidence>
<keyword evidence="3 6" id="KW-0812">Transmembrane</keyword>
<feature type="domain" description="RDD" evidence="7">
    <location>
        <begin position="8"/>
        <end position="129"/>
    </location>
</feature>
<dbReference type="PANTHER" id="PTHR36115">
    <property type="entry name" value="PROLINE-RICH ANTIGEN HOMOLOG-RELATED"/>
    <property type="match status" value="1"/>
</dbReference>
<feature type="transmembrane region" description="Helical" evidence="6">
    <location>
        <begin position="97"/>
        <end position="116"/>
    </location>
</feature>
<gene>
    <name evidence="8" type="ORF">C4B60_09605</name>
</gene>
<comment type="subcellular location">
    <subcellularLocation>
        <location evidence="1">Cell membrane</location>
        <topology evidence="1">Multi-pass membrane protein</topology>
    </subcellularLocation>
</comment>
<dbReference type="AlphaFoldDB" id="A0A2S5GDQ6"/>
<dbReference type="OrthoDB" id="1787043at2"/>
<evidence type="ECO:0000256" key="4">
    <source>
        <dbReference type="ARBA" id="ARBA00022989"/>
    </source>
</evidence>
<evidence type="ECO:0000256" key="3">
    <source>
        <dbReference type="ARBA" id="ARBA00022692"/>
    </source>
</evidence>
<comment type="caution">
    <text evidence="8">The sequence shown here is derived from an EMBL/GenBank/DDBJ whole genome shotgun (WGS) entry which is preliminary data.</text>
</comment>
<sequence>MNTTTKHAGFGARLVAFLIDGLLISSPFMLISFFVFGTADIEQVAVLYWPYIVIGTLYFIGMPVTPMQATVGKYVMGMIVTDEQYQPIKLGKSIGRYFSQILSYLIIFIGYLLIAVTKKKTDLHDMIAGTYIIYKG</sequence>
<keyword evidence="9" id="KW-1185">Reference proteome</keyword>
<dbReference type="InterPro" id="IPR010432">
    <property type="entry name" value="RDD"/>
</dbReference>